<keyword evidence="2" id="KW-1185">Reference proteome</keyword>
<dbReference type="RefSeq" id="WP_261627206.1">
    <property type="nucleotide sequence ID" value="NZ_CAMAPC010000036.1"/>
</dbReference>
<reference evidence="1" key="1">
    <citation type="submission" date="2022-07" db="EMBL/GenBank/DDBJ databases">
        <authorList>
            <person name="Criscuolo A."/>
        </authorList>
    </citation>
    <scope>NUCLEOTIDE SEQUENCE</scope>
    <source>
        <strain evidence="1">CIP111854</strain>
    </source>
</reference>
<gene>
    <name evidence="1" type="ORF">PSECIP111854_04113</name>
</gene>
<evidence type="ECO:0000313" key="1">
    <source>
        <dbReference type="EMBL" id="CAH9067466.1"/>
    </source>
</evidence>
<protein>
    <recommendedName>
        <fullName evidence="3">Transposase</fullName>
    </recommendedName>
</protein>
<evidence type="ECO:0000313" key="2">
    <source>
        <dbReference type="Proteomes" id="UP001152467"/>
    </source>
</evidence>
<organism evidence="1 2">
    <name type="scientific">Pseudoalteromonas holothuriae</name>
    <dbReference type="NCBI Taxonomy" id="2963714"/>
    <lineage>
        <taxon>Bacteria</taxon>
        <taxon>Pseudomonadati</taxon>
        <taxon>Pseudomonadota</taxon>
        <taxon>Gammaproteobacteria</taxon>
        <taxon>Alteromonadales</taxon>
        <taxon>Pseudoalteromonadaceae</taxon>
        <taxon>Pseudoalteromonas</taxon>
    </lineage>
</organism>
<dbReference type="Proteomes" id="UP001152467">
    <property type="component" value="Unassembled WGS sequence"/>
</dbReference>
<evidence type="ECO:0008006" key="3">
    <source>
        <dbReference type="Google" id="ProtNLM"/>
    </source>
</evidence>
<dbReference type="EMBL" id="CAMAPC010000036">
    <property type="protein sequence ID" value="CAH9067466.1"/>
    <property type="molecule type" value="Genomic_DNA"/>
</dbReference>
<comment type="caution">
    <text evidence="1">The sequence shown here is derived from an EMBL/GenBank/DDBJ whole genome shotgun (WGS) entry which is preliminary data.</text>
</comment>
<sequence length="61" mass="7160">MPKHKTPEQWQLLIKSHAQSKLSVAEFCQQHELNNKTFYNQRTKLRAQQALFCTTNSGHFS</sequence>
<name>A0A9W4VWB9_9GAMM</name>
<accession>A0A9W4VWB9</accession>
<dbReference type="AlphaFoldDB" id="A0A9W4VWB9"/>
<dbReference type="NCBIfam" id="NF047593">
    <property type="entry name" value="IS66_ISAeme5_TnpA"/>
    <property type="match status" value="1"/>
</dbReference>
<proteinExistence type="predicted"/>